<accession>A0A2K4AMR6</accession>
<gene>
    <name evidence="3" type="ORF">CD116_00750</name>
    <name evidence="2" type="ORF">ILQ21_02910</name>
</gene>
<comment type="caution">
    <text evidence="3">The sequence shown here is derived from an EMBL/GenBank/DDBJ whole genome shotgun (WGS) entry which is preliminary data.</text>
</comment>
<dbReference type="SUPFAM" id="SSF55073">
    <property type="entry name" value="Nucleotide cyclase"/>
    <property type="match status" value="1"/>
</dbReference>
<reference evidence="2 5" key="2">
    <citation type="submission" date="2020-10" db="EMBL/GenBank/DDBJ databases">
        <title>Phenotypic and genomic profiling of Staphylococcus argenteus in Canada and the United States and recommendations for clinical result reporting.</title>
        <authorList>
            <person name="Eshaghi A."/>
            <person name="Bommersbach C."/>
            <person name="Zitterman S."/>
            <person name="Burnham C.-A.D."/>
            <person name="Patel R."/>
            <person name="Schuetz A.N."/>
            <person name="Patel S.N."/>
            <person name="Kus J.V."/>
        </authorList>
    </citation>
    <scope>NUCLEOTIDE SEQUENCE [LARGE SCALE GENOMIC DNA]</scope>
    <source>
        <strain evidence="2 5">DSM 28300</strain>
    </source>
</reference>
<dbReference type="InterPro" id="IPR029787">
    <property type="entry name" value="Nucleotide_cyclase"/>
</dbReference>
<dbReference type="AlphaFoldDB" id="A0A2K4AMR6"/>
<dbReference type="GO" id="GO:0004016">
    <property type="term" value="F:adenylate cyclase activity"/>
    <property type="evidence" value="ECO:0007669"/>
    <property type="project" value="UniProtKB-ARBA"/>
</dbReference>
<proteinExistence type="predicted"/>
<protein>
    <submittedName>
        <fullName evidence="3">Adenylate cyclase</fullName>
    </submittedName>
</protein>
<evidence type="ECO:0000313" key="2">
    <source>
        <dbReference type="EMBL" id="MBE2128022.1"/>
    </source>
</evidence>
<evidence type="ECO:0000313" key="4">
    <source>
        <dbReference type="Proteomes" id="UP000236395"/>
    </source>
</evidence>
<dbReference type="RefSeq" id="WP_047548321.1">
    <property type="nucleotide sequence ID" value="NZ_CBCSFW010000004.1"/>
</dbReference>
<dbReference type="Gene3D" id="3.30.70.1230">
    <property type="entry name" value="Nucleotide cyclase"/>
    <property type="match status" value="1"/>
</dbReference>
<reference evidence="3 4" key="1">
    <citation type="submission" date="2017-08" db="EMBL/GenBank/DDBJ databases">
        <title>Draft genome sequences of 64 type strains of genus Staph aureus.</title>
        <authorList>
            <person name="Cole K."/>
            <person name="Golubchik T."/>
            <person name="Russell J."/>
            <person name="Foster D."/>
            <person name="Llewelyn M."/>
            <person name="Wilson D."/>
            <person name="Crook D."/>
            <person name="Paul J."/>
        </authorList>
    </citation>
    <scope>NUCLEOTIDE SEQUENCE [LARGE SCALE GENOMIC DNA]</scope>
    <source>
        <strain evidence="3 4">DSM 28300</strain>
    </source>
</reference>
<evidence type="ECO:0000259" key="1">
    <source>
        <dbReference type="PROSITE" id="PS50125"/>
    </source>
</evidence>
<feature type="domain" description="Guanylate cyclase" evidence="1">
    <location>
        <begin position="48"/>
        <end position="184"/>
    </location>
</feature>
<evidence type="ECO:0000313" key="3">
    <source>
        <dbReference type="EMBL" id="PNZ51380.1"/>
    </source>
</evidence>
<dbReference type="EMBL" id="JADAMT010000003">
    <property type="protein sequence ID" value="MBE2128022.1"/>
    <property type="molecule type" value="Genomic_DNA"/>
</dbReference>
<dbReference type="GO" id="GO:0035556">
    <property type="term" value="P:intracellular signal transduction"/>
    <property type="evidence" value="ECO:0007669"/>
    <property type="project" value="InterPro"/>
</dbReference>
<dbReference type="GeneID" id="98344412"/>
<evidence type="ECO:0000313" key="5">
    <source>
        <dbReference type="Proteomes" id="UP000596960"/>
    </source>
</evidence>
<dbReference type="InterPro" id="IPR001054">
    <property type="entry name" value="A/G_cyclase"/>
</dbReference>
<organism evidence="3 4">
    <name type="scientific">Staphylococcus schweitzeri</name>
    <dbReference type="NCBI Taxonomy" id="1654388"/>
    <lineage>
        <taxon>Bacteria</taxon>
        <taxon>Bacillati</taxon>
        <taxon>Bacillota</taxon>
        <taxon>Bacilli</taxon>
        <taxon>Bacillales</taxon>
        <taxon>Staphylococcaceae</taxon>
        <taxon>Staphylococcus</taxon>
    </lineage>
</organism>
<keyword evidence="5" id="KW-1185">Reference proteome</keyword>
<sequence length="249" mass="28648">MKIRGYDYKSRKKKVEEILENTNFINEVKRFPNNDNFTYENGYKAWLSAIFIDLRNSTKLFTENSEVDVAKVIRGFTSEVIEILQKDTQDNELKEIGIRGDCVFAVYSTASKEEIYDVYQRAVYINTYLKMLNKLLDKRNLPNIKAGIGLAADKNLAVKAGRKSSGINDFVWIGKAVTTASNLADLGNKEGICPIVMSGTFYTNYIDVEENENSKNWWEKNHDYQNGTYYHGNIVFTEFDEWIKSGMID</sequence>
<dbReference type="EMBL" id="PPQS01000003">
    <property type="protein sequence ID" value="PNZ51380.1"/>
    <property type="molecule type" value="Genomic_DNA"/>
</dbReference>
<dbReference type="Proteomes" id="UP000236395">
    <property type="component" value="Unassembled WGS sequence"/>
</dbReference>
<dbReference type="GO" id="GO:0009190">
    <property type="term" value="P:cyclic nucleotide biosynthetic process"/>
    <property type="evidence" value="ECO:0007669"/>
    <property type="project" value="InterPro"/>
</dbReference>
<name>A0A2K4AMR6_9STAP</name>
<dbReference type="Proteomes" id="UP000596960">
    <property type="component" value="Unassembled WGS sequence"/>
</dbReference>
<dbReference type="PROSITE" id="PS50125">
    <property type="entry name" value="GUANYLATE_CYCLASE_2"/>
    <property type="match status" value="1"/>
</dbReference>